<gene>
    <name evidence="1" type="ORF">B0H17DRAFT_1125001</name>
</gene>
<accession>A0AAD7MAR0</accession>
<dbReference type="AlphaFoldDB" id="A0AAD7MAR0"/>
<protein>
    <submittedName>
        <fullName evidence="1">Uncharacterized protein</fullName>
    </submittedName>
</protein>
<name>A0AAD7MAR0_MYCRO</name>
<proteinExistence type="predicted"/>
<dbReference type="EMBL" id="JARKIE010000004">
    <property type="protein sequence ID" value="KAJ7708232.1"/>
    <property type="molecule type" value="Genomic_DNA"/>
</dbReference>
<comment type="caution">
    <text evidence="1">The sequence shown here is derived from an EMBL/GenBank/DDBJ whole genome shotgun (WGS) entry which is preliminary data.</text>
</comment>
<sequence length="196" mass="21321">MVQTTTPDLAPPHQKFEVLANECDKFDESKPPSRVTSPPTVARARRPLKIQESRCDFKHRSLKFEAWLDLAGSHLKIVSQALQRGADSTSGFASSFKTPVCPGSSVNVLSPSSLSNSYLTRKFGCIQLYLPTGTGTPLESTIILCTGGHGGSASTRRSHGVGAHTSCLWAETEHNKWEKVKQVAQTRVVEVVDGSW</sequence>
<reference evidence="1" key="1">
    <citation type="submission" date="2023-03" db="EMBL/GenBank/DDBJ databases">
        <title>Massive genome expansion in bonnet fungi (Mycena s.s.) driven by repeated elements and novel gene families across ecological guilds.</title>
        <authorList>
            <consortium name="Lawrence Berkeley National Laboratory"/>
            <person name="Harder C.B."/>
            <person name="Miyauchi S."/>
            <person name="Viragh M."/>
            <person name="Kuo A."/>
            <person name="Thoen E."/>
            <person name="Andreopoulos B."/>
            <person name="Lu D."/>
            <person name="Skrede I."/>
            <person name="Drula E."/>
            <person name="Henrissat B."/>
            <person name="Morin E."/>
            <person name="Kohler A."/>
            <person name="Barry K."/>
            <person name="LaButti K."/>
            <person name="Morin E."/>
            <person name="Salamov A."/>
            <person name="Lipzen A."/>
            <person name="Mereny Z."/>
            <person name="Hegedus B."/>
            <person name="Baldrian P."/>
            <person name="Stursova M."/>
            <person name="Weitz H."/>
            <person name="Taylor A."/>
            <person name="Grigoriev I.V."/>
            <person name="Nagy L.G."/>
            <person name="Martin F."/>
            <person name="Kauserud H."/>
        </authorList>
    </citation>
    <scope>NUCLEOTIDE SEQUENCE</scope>
    <source>
        <strain evidence="1">CBHHK067</strain>
    </source>
</reference>
<organism evidence="1 2">
    <name type="scientific">Mycena rosella</name>
    <name type="common">Pink bonnet</name>
    <name type="synonym">Agaricus rosellus</name>
    <dbReference type="NCBI Taxonomy" id="1033263"/>
    <lineage>
        <taxon>Eukaryota</taxon>
        <taxon>Fungi</taxon>
        <taxon>Dikarya</taxon>
        <taxon>Basidiomycota</taxon>
        <taxon>Agaricomycotina</taxon>
        <taxon>Agaricomycetes</taxon>
        <taxon>Agaricomycetidae</taxon>
        <taxon>Agaricales</taxon>
        <taxon>Marasmiineae</taxon>
        <taxon>Mycenaceae</taxon>
        <taxon>Mycena</taxon>
    </lineage>
</organism>
<dbReference type="Proteomes" id="UP001221757">
    <property type="component" value="Unassembled WGS sequence"/>
</dbReference>
<keyword evidence="2" id="KW-1185">Reference proteome</keyword>
<evidence type="ECO:0000313" key="1">
    <source>
        <dbReference type="EMBL" id="KAJ7708232.1"/>
    </source>
</evidence>
<evidence type="ECO:0000313" key="2">
    <source>
        <dbReference type="Proteomes" id="UP001221757"/>
    </source>
</evidence>